<dbReference type="Gene3D" id="3.30.1060.10">
    <property type="entry name" value="Peptide methionine sulphoxide reductase MsrA"/>
    <property type="match status" value="1"/>
</dbReference>
<evidence type="ECO:0000256" key="2">
    <source>
        <dbReference type="ARBA" id="ARBA00011017"/>
    </source>
</evidence>
<evidence type="ECO:0000313" key="14">
    <source>
        <dbReference type="Proteomes" id="UP001203136"/>
    </source>
</evidence>
<comment type="function">
    <text evidence="5 10">Has an important function as a repair enzyme for proteins that have been inactivated by oxidation. Catalyzes the reversible oxidation-reduction of methionine sulfoxide in proteins to methionine.</text>
</comment>
<dbReference type="HAMAP" id="MF_01401">
    <property type="entry name" value="MsrA"/>
    <property type="match status" value="1"/>
</dbReference>
<dbReference type="InterPro" id="IPR011057">
    <property type="entry name" value="Mss4-like_sf"/>
</dbReference>
<keyword evidence="3 9" id="KW-0560">Oxidoreductase</keyword>
<dbReference type="Pfam" id="PF01625">
    <property type="entry name" value="PMSR"/>
    <property type="match status" value="1"/>
</dbReference>
<sequence>MTSKTTPPLREIYFAGGCFWGVEEYFSRIPGVYDSISGYANGNIPNPTYEEVCTGTTGFAETVRVIYEPDIVTLRILTEQYFKIINPVSINRQGNDRGSQYRTGIFYANEEDTAAIQPVMQAIQKKFSEPLAVELAPIRNFYPAESYHQDYLKLNPNGYCHIDFSTLHDLTTRPDGKVGLRLAGEELKNTLTEEQYNVTQNSATEKPFTGKYYDNHEPGLYVDIVTGEPLFISSDKFDSGCGWPSFTKPVDSSAVTEHIDTGYGMRRTEVRSREGDSHLGHVFTDGPKESGGLRYCINSASLRFIPAGQMREEGYGAYLSLLNS</sequence>
<dbReference type="GO" id="GO:0008113">
    <property type="term" value="F:peptide-methionine (S)-S-oxide reductase activity"/>
    <property type="evidence" value="ECO:0007669"/>
    <property type="project" value="UniProtKB-UniRule"/>
</dbReference>
<evidence type="ECO:0000313" key="13">
    <source>
        <dbReference type="EMBL" id="MDB2001882.1"/>
    </source>
</evidence>
<dbReference type="NCBIfam" id="TIGR00357">
    <property type="entry name" value="peptide-methionine (R)-S-oxide reductase MsrB"/>
    <property type="match status" value="1"/>
</dbReference>
<dbReference type="EMBL" id="JAINVB010000001">
    <property type="protein sequence ID" value="MCK0085539.1"/>
    <property type="molecule type" value="Genomic_DNA"/>
</dbReference>
<dbReference type="EC" id="1.8.4.12" evidence="9"/>
<evidence type="ECO:0000256" key="6">
    <source>
        <dbReference type="ARBA" id="ARBA00047806"/>
    </source>
</evidence>
<dbReference type="InterPro" id="IPR002569">
    <property type="entry name" value="Met_Sox_Rdtase_MsrA_dom"/>
</dbReference>
<dbReference type="PANTHER" id="PTHR10173:SF59">
    <property type="entry name" value="PEPTIDE METHIONINE SULFOXIDE REDUCTASE MSRA_MSRB"/>
    <property type="match status" value="1"/>
</dbReference>
<dbReference type="PROSITE" id="PS51790">
    <property type="entry name" value="MSRB"/>
    <property type="match status" value="1"/>
</dbReference>
<feature type="domain" description="MsrB" evidence="11">
    <location>
        <begin position="184"/>
        <end position="307"/>
    </location>
</feature>
<comment type="similarity">
    <text evidence="2">In the N-terminal section; belongs to the MsrA Met sulfoxide reductase family.</text>
</comment>
<comment type="similarity">
    <text evidence="10">Belongs to the MsrA Met sulfoxide reductase family.</text>
</comment>
<dbReference type="InterPro" id="IPR036509">
    <property type="entry name" value="Met_Sox_Rdtase_MsrA_sf"/>
</dbReference>
<dbReference type="NCBIfam" id="TIGR00401">
    <property type="entry name" value="msrA"/>
    <property type="match status" value="1"/>
</dbReference>
<feature type="active site" description="Nucleophile" evidence="9">
    <location>
        <position position="296"/>
    </location>
</feature>
<evidence type="ECO:0000259" key="11">
    <source>
        <dbReference type="PROSITE" id="PS51790"/>
    </source>
</evidence>
<reference evidence="13" key="2">
    <citation type="submission" date="2023-01" db="EMBL/GenBank/DDBJ databases">
        <title>Human gut microbiome strain richness.</title>
        <authorList>
            <person name="Chen-Liaw A."/>
        </authorList>
    </citation>
    <scope>NUCLEOTIDE SEQUENCE</scope>
    <source>
        <strain evidence="13">B1_m1001713B170214d0_201011</strain>
    </source>
</reference>
<dbReference type="InterPro" id="IPR002579">
    <property type="entry name" value="Met_Sox_Rdtase_MsrB_dom"/>
</dbReference>
<dbReference type="GO" id="GO:0005737">
    <property type="term" value="C:cytoplasm"/>
    <property type="evidence" value="ECO:0007669"/>
    <property type="project" value="TreeGrafter"/>
</dbReference>
<dbReference type="Pfam" id="PF01641">
    <property type="entry name" value="SelR"/>
    <property type="match status" value="1"/>
</dbReference>
<reference evidence="12" key="1">
    <citation type="journal article" date="2022" name="Cell Host Microbe">
        <title>Colonization of the live biotherapeutic product VE303 and modulation of the microbiota and metabolites in healthy volunteers.</title>
        <authorList>
            <person name="Dsouza M."/>
            <person name="Menon R."/>
            <person name="Crossette E."/>
            <person name="Bhattarai S.K."/>
            <person name="Schneider J."/>
            <person name="Kim Y.G."/>
            <person name="Reddy S."/>
            <person name="Caballero S."/>
            <person name="Felix C."/>
            <person name="Cornacchione L."/>
            <person name="Hendrickson J."/>
            <person name="Watson A.R."/>
            <person name="Minot S.S."/>
            <person name="Greenfield N."/>
            <person name="Schopf L."/>
            <person name="Szabady R."/>
            <person name="Patarroyo J."/>
            <person name="Smith W."/>
            <person name="Harrison P."/>
            <person name="Kuijper E.J."/>
            <person name="Kelly C.P."/>
            <person name="Olle B."/>
            <person name="Bobilev D."/>
            <person name="Silber J.L."/>
            <person name="Bucci V."/>
            <person name="Roberts B."/>
            <person name="Faith J."/>
            <person name="Norman J.M."/>
        </authorList>
    </citation>
    <scope>NUCLEOTIDE SEQUENCE</scope>
    <source>
        <strain evidence="12">VE303-04</strain>
    </source>
</reference>
<feature type="active site" evidence="10">
    <location>
        <position position="18"/>
    </location>
</feature>
<dbReference type="GO" id="GO:0030091">
    <property type="term" value="P:protein repair"/>
    <property type="evidence" value="ECO:0007669"/>
    <property type="project" value="InterPro"/>
</dbReference>
<comment type="similarity">
    <text evidence="1">In the C-terminal section; belongs to the MsrB Met sulfoxide reductase family.</text>
</comment>
<gene>
    <name evidence="9 12" type="primary">msrB</name>
    <name evidence="10" type="synonym">msrA</name>
    <name evidence="12" type="ORF">K5I21_06555</name>
    <name evidence="13" type="ORF">PM006_16930</name>
</gene>
<evidence type="ECO:0000256" key="5">
    <source>
        <dbReference type="ARBA" id="ARBA00024679"/>
    </source>
</evidence>
<dbReference type="Proteomes" id="UP001203136">
    <property type="component" value="Unassembled WGS sequence"/>
</dbReference>
<comment type="catalytic activity">
    <reaction evidence="8 10">
        <text>[thioredoxin]-disulfide + L-methionine + H2O = L-methionine (S)-S-oxide + [thioredoxin]-dithiol</text>
        <dbReference type="Rhea" id="RHEA:19993"/>
        <dbReference type="Rhea" id="RHEA-COMP:10698"/>
        <dbReference type="Rhea" id="RHEA-COMP:10700"/>
        <dbReference type="ChEBI" id="CHEBI:15377"/>
        <dbReference type="ChEBI" id="CHEBI:29950"/>
        <dbReference type="ChEBI" id="CHEBI:50058"/>
        <dbReference type="ChEBI" id="CHEBI:57844"/>
        <dbReference type="ChEBI" id="CHEBI:58772"/>
        <dbReference type="EC" id="1.8.4.11"/>
    </reaction>
</comment>
<dbReference type="PANTHER" id="PTHR10173">
    <property type="entry name" value="METHIONINE SULFOXIDE REDUCTASE"/>
    <property type="match status" value="1"/>
</dbReference>
<dbReference type="GeneID" id="57971361"/>
<accession>A0AAW5F2A3</accession>
<dbReference type="GO" id="GO:0033743">
    <property type="term" value="F:peptide-methionine (R)-S-oxide reductase activity"/>
    <property type="evidence" value="ECO:0007669"/>
    <property type="project" value="UniProtKB-UniRule"/>
</dbReference>
<comment type="caution">
    <text evidence="9">Lacks conserved residue(s) required for the propagation of feature annotation.</text>
</comment>
<dbReference type="EMBL" id="JAQLGM010000050">
    <property type="protein sequence ID" value="MDB2001882.1"/>
    <property type="molecule type" value="Genomic_DNA"/>
</dbReference>
<evidence type="ECO:0000313" key="12">
    <source>
        <dbReference type="EMBL" id="MCK0085539.1"/>
    </source>
</evidence>
<dbReference type="HAMAP" id="MF_01400">
    <property type="entry name" value="MsrB"/>
    <property type="match status" value="1"/>
</dbReference>
<dbReference type="SUPFAM" id="SSF51316">
    <property type="entry name" value="Mss4-like"/>
    <property type="match status" value="1"/>
</dbReference>
<evidence type="ECO:0000256" key="3">
    <source>
        <dbReference type="ARBA" id="ARBA00023002"/>
    </source>
</evidence>
<dbReference type="Proteomes" id="UP001300871">
    <property type="component" value="Unassembled WGS sequence"/>
</dbReference>
<evidence type="ECO:0000256" key="1">
    <source>
        <dbReference type="ARBA" id="ARBA00008076"/>
    </source>
</evidence>
<dbReference type="EC" id="1.8.4.11" evidence="10"/>
<evidence type="ECO:0000256" key="7">
    <source>
        <dbReference type="ARBA" id="ARBA00048488"/>
    </source>
</evidence>
<evidence type="ECO:0000256" key="4">
    <source>
        <dbReference type="ARBA" id="ARBA00023268"/>
    </source>
</evidence>
<comment type="caution">
    <text evidence="12">The sequence shown here is derived from an EMBL/GenBank/DDBJ whole genome shotgun (WGS) entry which is preliminary data.</text>
</comment>
<name>A0AAW5F2A3_CLOSY</name>
<evidence type="ECO:0000256" key="9">
    <source>
        <dbReference type="HAMAP-Rule" id="MF_01400"/>
    </source>
</evidence>
<dbReference type="SUPFAM" id="SSF55068">
    <property type="entry name" value="Peptide methionine sulfoxide reductase"/>
    <property type="match status" value="1"/>
</dbReference>
<protein>
    <recommendedName>
        <fullName evidence="9 10">Multifunctional fusion protein</fullName>
    </recommendedName>
    <domain>
        <recommendedName>
            <fullName evidence="10">Peptide methionine sulfoxide reductase MsrA</fullName>
            <shortName evidence="10">Protein-methionine-S-oxide reductase</shortName>
            <ecNumber evidence="10">1.8.4.11</ecNumber>
        </recommendedName>
        <alternativeName>
            <fullName evidence="10">Peptide-methionine (S)-S-oxide reductase</fullName>
            <shortName evidence="10">Peptide Met(O) reductase</shortName>
        </alternativeName>
    </domain>
    <domain>
        <recommendedName>
            <fullName evidence="9">Peptide methionine sulfoxide reductase MsrB</fullName>
            <ecNumber evidence="9">1.8.4.12</ecNumber>
        </recommendedName>
        <alternativeName>
            <fullName evidence="9">Peptide-methionine (R)-S-oxide reductase</fullName>
        </alternativeName>
    </domain>
</protein>
<dbReference type="Gene3D" id="2.170.150.20">
    <property type="entry name" value="Peptide methionine sulfoxide reductase"/>
    <property type="match status" value="1"/>
</dbReference>
<dbReference type="AlphaFoldDB" id="A0AAW5F2A3"/>
<dbReference type="GO" id="GO:0006979">
    <property type="term" value="P:response to oxidative stress"/>
    <property type="evidence" value="ECO:0007669"/>
    <property type="project" value="InterPro"/>
</dbReference>
<comment type="similarity">
    <text evidence="9">Belongs to the MsrB Met sulfoxide reductase family.</text>
</comment>
<keyword evidence="4" id="KW-0511">Multifunctional enzyme</keyword>
<dbReference type="RefSeq" id="WP_003510408.1">
    <property type="nucleotide sequence ID" value="NZ_CABHNX010000272.1"/>
</dbReference>
<organism evidence="12 14">
    <name type="scientific">Clostridium symbiosum</name>
    <name type="common">Bacteroides symbiosus</name>
    <dbReference type="NCBI Taxonomy" id="1512"/>
    <lineage>
        <taxon>Bacteria</taxon>
        <taxon>Bacillati</taxon>
        <taxon>Bacillota</taxon>
        <taxon>Clostridia</taxon>
        <taxon>Lachnospirales</taxon>
        <taxon>Lachnospiraceae</taxon>
        <taxon>Otoolea</taxon>
    </lineage>
</organism>
<comment type="catalytic activity">
    <reaction evidence="6 10">
        <text>L-methionyl-[protein] + [thioredoxin]-disulfide + H2O = L-methionyl-(S)-S-oxide-[protein] + [thioredoxin]-dithiol</text>
        <dbReference type="Rhea" id="RHEA:14217"/>
        <dbReference type="Rhea" id="RHEA-COMP:10698"/>
        <dbReference type="Rhea" id="RHEA-COMP:10700"/>
        <dbReference type="Rhea" id="RHEA-COMP:12313"/>
        <dbReference type="Rhea" id="RHEA-COMP:12315"/>
        <dbReference type="ChEBI" id="CHEBI:15377"/>
        <dbReference type="ChEBI" id="CHEBI:16044"/>
        <dbReference type="ChEBI" id="CHEBI:29950"/>
        <dbReference type="ChEBI" id="CHEBI:44120"/>
        <dbReference type="ChEBI" id="CHEBI:50058"/>
        <dbReference type="EC" id="1.8.4.11"/>
    </reaction>
</comment>
<evidence type="ECO:0000256" key="8">
    <source>
        <dbReference type="ARBA" id="ARBA00048782"/>
    </source>
</evidence>
<proteinExistence type="inferred from homology"/>
<evidence type="ECO:0000256" key="10">
    <source>
        <dbReference type="HAMAP-Rule" id="MF_01401"/>
    </source>
</evidence>
<dbReference type="FunFam" id="2.170.150.20:FF:000003">
    <property type="entry name" value="Peptide methionine sulfoxide reductase MsrB"/>
    <property type="match status" value="1"/>
</dbReference>
<dbReference type="InterPro" id="IPR028427">
    <property type="entry name" value="Met_Sox_Rdtase_MsrB"/>
</dbReference>
<comment type="catalytic activity">
    <reaction evidence="7 9">
        <text>L-methionyl-[protein] + [thioredoxin]-disulfide + H2O = L-methionyl-(R)-S-oxide-[protein] + [thioredoxin]-dithiol</text>
        <dbReference type="Rhea" id="RHEA:24164"/>
        <dbReference type="Rhea" id="RHEA-COMP:10698"/>
        <dbReference type="Rhea" id="RHEA-COMP:10700"/>
        <dbReference type="Rhea" id="RHEA-COMP:12313"/>
        <dbReference type="Rhea" id="RHEA-COMP:12314"/>
        <dbReference type="ChEBI" id="CHEBI:15377"/>
        <dbReference type="ChEBI" id="CHEBI:16044"/>
        <dbReference type="ChEBI" id="CHEBI:29950"/>
        <dbReference type="ChEBI" id="CHEBI:45764"/>
        <dbReference type="ChEBI" id="CHEBI:50058"/>
        <dbReference type="EC" id="1.8.4.12"/>
    </reaction>
</comment>